<keyword evidence="6" id="KW-0675">Receptor</keyword>
<evidence type="ECO:0000256" key="1">
    <source>
        <dbReference type="ARBA" id="ARBA00010062"/>
    </source>
</evidence>
<protein>
    <submittedName>
        <fullName evidence="6">Receptor family ligand-binding protein</fullName>
    </submittedName>
</protein>
<dbReference type="PRINTS" id="PR00337">
    <property type="entry name" value="LEUILEVALBP"/>
</dbReference>
<name>D6ZIZ3_MOBCV</name>
<evidence type="ECO:0000256" key="3">
    <source>
        <dbReference type="ARBA" id="ARBA00022729"/>
    </source>
</evidence>
<dbReference type="InterPro" id="IPR000709">
    <property type="entry name" value="Leu_Ile_Val-bd"/>
</dbReference>
<accession>D6ZIZ3</accession>
<dbReference type="AlphaFoldDB" id="D6ZIZ3"/>
<comment type="similarity">
    <text evidence="1">Belongs to the leucine-binding protein family.</text>
</comment>
<keyword evidence="4" id="KW-0029">Amino-acid transport</keyword>
<dbReference type="CDD" id="cd06347">
    <property type="entry name" value="PBP1_ABC_LivK_ligand_binding-like"/>
    <property type="match status" value="1"/>
</dbReference>
<evidence type="ECO:0000313" key="7">
    <source>
        <dbReference type="Proteomes" id="UP000006742"/>
    </source>
</evidence>
<dbReference type="SUPFAM" id="SSF53822">
    <property type="entry name" value="Periplasmic binding protein-like I"/>
    <property type="match status" value="1"/>
</dbReference>
<dbReference type="Pfam" id="PF13458">
    <property type="entry name" value="Peripla_BP_6"/>
    <property type="match status" value="1"/>
</dbReference>
<evidence type="ECO:0000313" key="6">
    <source>
        <dbReference type="EMBL" id="ADI66692.1"/>
    </source>
</evidence>
<dbReference type="GO" id="GO:0006865">
    <property type="term" value="P:amino acid transport"/>
    <property type="evidence" value="ECO:0007669"/>
    <property type="project" value="UniProtKB-KW"/>
</dbReference>
<dbReference type="HOGENOM" id="CLU_027128_6_1_11"/>
<dbReference type="EMBL" id="CP001992">
    <property type="protein sequence ID" value="ADI66692.1"/>
    <property type="molecule type" value="Genomic_DNA"/>
</dbReference>
<dbReference type="InterPro" id="IPR051010">
    <property type="entry name" value="BCAA_transport"/>
</dbReference>
<keyword evidence="2" id="KW-0813">Transport</keyword>
<proteinExistence type="inferred from homology"/>
<organism evidence="6 7">
    <name type="scientific">Mobiluncus curtisii (strain ATCC 43063 / DSM 2711 / V125)</name>
    <name type="common">Falcivibrio vaginalis</name>
    <dbReference type="NCBI Taxonomy" id="548479"/>
    <lineage>
        <taxon>Bacteria</taxon>
        <taxon>Bacillati</taxon>
        <taxon>Actinomycetota</taxon>
        <taxon>Actinomycetes</taxon>
        <taxon>Actinomycetales</taxon>
        <taxon>Actinomycetaceae</taxon>
        <taxon>Mobiluncus</taxon>
    </lineage>
</organism>
<dbReference type="InterPro" id="IPR028082">
    <property type="entry name" value="Peripla_BP_I"/>
</dbReference>
<keyword evidence="3" id="KW-0732">Signal</keyword>
<dbReference type="PANTHER" id="PTHR30483">
    <property type="entry name" value="LEUCINE-SPECIFIC-BINDING PROTEIN"/>
    <property type="match status" value="1"/>
</dbReference>
<evidence type="ECO:0000256" key="2">
    <source>
        <dbReference type="ARBA" id="ARBA00022448"/>
    </source>
</evidence>
<feature type="domain" description="Leucine-binding protein" evidence="5">
    <location>
        <begin position="61"/>
        <end position="407"/>
    </location>
</feature>
<dbReference type="STRING" id="548479.HMPREF0573_10373"/>
<dbReference type="PANTHER" id="PTHR30483:SF6">
    <property type="entry name" value="PERIPLASMIC BINDING PROTEIN OF ABC TRANSPORTER FOR NATURAL AMINO ACIDS"/>
    <property type="match status" value="1"/>
</dbReference>
<dbReference type="Gene3D" id="3.40.50.2300">
    <property type="match status" value="2"/>
</dbReference>
<reference evidence="7" key="1">
    <citation type="submission" date="2010-03" db="EMBL/GenBank/DDBJ databases">
        <title>Complete sequence of Mobiluncus curtisii ATCC 43063.</title>
        <authorList>
            <person name="Muzny D."/>
            <person name="Qin X."/>
            <person name="Deng J."/>
            <person name="Jiang H."/>
            <person name="Liu Y."/>
            <person name="Qu J."/>
            <person name="Song X.-Z."/>
            <person name="Zhang L."/>
            <person name="Thornton R."/>
            <person name="Coyle M."/>
            <person name="Francisco L."/>
            <person name="Jackson L."/>
            <person name="Javaid M."/>
            <person name="Korchina V."/>
            <person name="Kovar C."/>
            <person name="Mata R."/>
            <person name="Mathew T."/>
            <person name="Ngo R."/>
            <person name="Nguyen L."/>
            <person name="Nguyen N."/>
            <person name="Okwuonu G."/>
            <person name="Ongeri F."/>
            <person name="Pham C."/>
            <person name="Simmons D."/>
            <person name="Wilczek-Boney K."/>
            <person name="Hale W."/>
            <person name="Jakkamsetti A."/>
            <person name="Pham P."/>
            <person name="Ruth R."/>
            <person name="San Lucas F."/>
            <person name="Warren J."/>
            <person name="Zhang J."/>
            <person name="Zhao Z."/>
            <person name="Zhou C."/>
            <person name="Zhu D."/>
            <person name="Lee S."/>
            <person name="Bess C."/>
            <person name="Blankenburg K."/>
            <person name="Forbes L."/>
            <person name="Fu Q."/>
            <person name="Gubbala S."/>
            <person name="Hirani K."/>
            <person name="Jayaseelan J.C."/>
            <person name="Lara F."/>
            <person name="Munidasa M."/>
            <person name="Palculict T."/>
            <person name="Patil S."/>
            <person name="Pu L.-L."/>
            <person name="Saada N."/>
            <person name="Tang L."/>
            <person name="Weissenberger G."/>
            <person name="Zhu Y."/>
            <person name="Hemphill L."/>
            <person name="Shang Y."/>
            <person name="Youmans B."/>
            <person name="Ayvaz T."/>
            <person name="Ross M."/>
            <person name="Santibanez J."/>
            <person name="Aqrawi P."/>
            <person name="Gross S."/>
            <person name="Joshi V."/>
            <person name="Fowler G."/>
            <person name="Nazareth L."/>
            <person name="Reid J."/>
            <person name="Worley K."/>
            <person name="Petrosino J."/>
            <person name="Highlander S."/>
            <person name="Gibbs R."/>
            <person name="Gibbs R."/>
        </authorList>
    </citation>
    <scope>NUCLEOTIDE SEQUENCE [LARGE SCALE GENOMIC DNA]</scope>
    <source>
        <strain evidence="7">ATCC 43063 / DSM 2711 / V125</strain>
    </source>
</reference>
<dbReference type="KEGG" id="mcu:HMPREF0573_10373"/>
<sequence length="418" mass="43723">MLCGFGFSISPERFHFSKKGILMKRIIAAAAISALTLTGMTACTSPSSGPVAGGNAATGDTIKIGVNYELSGAVATYGKQNVDGIELAFAEINAKGGVKGKKIEIVKYDSKSEPAEATTLATKLMSQDKVLTMIGPATSGSFKAVIPAGNQNKVPVISGSATADDVTVTGGKLQEFAFRTCFSDSYQGGVMAKYAAEKLGAKTAVIMGDTSSDYAKGLAKNFQENFTKSGGSVVAEEGYVAGDTDFKATLTNIKGKNFDVLYIPGYYQEVGLIIKQARELGINAKILGGDGFDSPTLLELAGASALNNVFFTSHYSALDTSNTKLQNFIKTYQDKFGEEPSSFNALGYDTAYFVAQAIGEAKELNGPAIAEAMAHAKGFAGVTGSFDMDPQTHDPIKTAVVVSLKDGVQDSAEAYALK</sequence>
<evidence type="ECO:0000259" key="5">
    <source>
        <dbReference type="Pfam" id="PF13458"/>
    </source>
</evidence>
<gene>
    <name evidence="6" type="ordered locus">HMPREF0573_10373</name>
</gene>
<evidence type="ECO:0000256" key="4">
    <source>
        <dbReference type="ARBA" id="ARBA00022970"/>
    </source>
</evidence>
<dbReference type="InterPro" id="IPR028081">
    <property type="entry name" value="Leu-bd"/>
</dbReference>
<dbReference type="eggNOG" id="COG0683">
    <property type="taxonomic scope" value="Bacteria"/>
</dbReference>
<dbReference type="Proteomes" id="UP000006742">
    <property type="component" value="Chromosome"/>
</dbReference>
<keyword evidence="7" id="KW-1185">Reference proteome</keyword>